<keyword evidence="6" id="KW-0408">Iron</keyword>
<evidence type="ECO:0000256" key="5">
    <source>
        <dbReference type="ARBA" id="ARBA00022982"/>
    </source>
</evidence>
<evidence type="ECO:0000256" key="4">
    <source>
        <dbReference type="ARBA" id="ARBA00022737"/>
    </source>
</evidence>
<dbReference type="Pfam" id="PF00037">
    <property type="entry name" value="Fer4"/>
    <property type="match status" value="1"/>
</dbReference>
<dbReference type="eggNOG" id="COG0437">
    <property type="taxonomic scope" value="Bacteria"/>
</dbReference>
<dbReference type="EMBL" id="AWEZ01000002">
    <property type="protein sequence ID" value="ERL10923.1"/>
    <property type="molecule type" value="Genomic_DNA"/>
</dbReference>
<dbReference type="SUPFAM" id="SSF54862">
    <property type="entry name" value="4Fe-4S ferredoxins"/>
    <property type="match status" value="1"/>
</dbReference>
<dbReference type="Pfam" id="PF13247">
    <property type="entry name" value="Fer4_11"/>
    <property type="match status" value="1"/>
</dbReference>
<dbReference type="PANTHER" id="PTHR43177">
    <property type="entry name" value="PROTEIN NRFC"/>
    <property type="match status" value="1"/>
</dbReference>
<dbReference type="InterPro" id="IPR017900">
    <property type="entry name" value="4Fe4S_Fe_S_CS"/>
</dbReference>
<dbReference type="PATRIC" id="fig|1125712.3.peg.36"/>
<name>U2TY29_9ACTN</name>
<keyword evidence="4" id="KW-0677">Repeat</keyword>
<gene>
    <name evidence="9" type="ORF">HMPREF1316_2550</name>
</gene>
<dbReference type="Proteomes" id="UP000016638">
    <property type="component" value="Unassembled WGS sequence"/>
</dbReference>
<feature type="domain" description="4Fe-4S ferredoxin-type" evidence="8">
    <location>
        <begin position="10"/>
        <end position="40"/>
    </location>
</feature>
<dbReference type="GO" id="GO:0046872">
    <property type="term" value="F:metal ion binding"/>
    <property type="evidence" value="ECO:0007669"/>
    <property type="project" value="UniProtKB-KW"/>
</dbReference>
<keyword evidence="5" id="KW-0249">Electron transport</keyword>
<keyword evidence="3" id="KW-0479">Metal-binding</keyword>
<dbReference type="STRING" id="1125712.HMPREF1316_2550"/>
<evidence type="ECO:0000256" key="2">
    <source>
        <dbReference type="ARBA" id="ARBA00022485"/>
    </source>
</evidence>
<keyword evidence="1" id="KW-0813">Transport</keyword>
<proteinExistence type="predicted"/>
<feature type="domain" description="4Fe-4S ferredoxin-type" evidence="8">
    <location>
        <begin position="55"/>
        <end position="86"/>
    </location>
</feature>
<evidence type="ECO:0000313" key="9">
    <source>
        <dbReference type="EMBL" id="ERL10923.1"/>
    </source>
</evidence>
<dbReference type="AlphaFoldDB" id="U2TY29"/>
<reference evidence="9 10" key="1">
    <citation type="submission" date="2013-08" db="EMBL/GenBank/DDBJ databases">
        <authorList>
            <person name="Durkin A.S."/>
            <person name="Haft D.R."/>
            <person name="McCorrison J."/>
            <person name="Torralba M."/>
            <person name="Gillis M."/>
            <person name="Haft D.H."/>
            <person name="Methe B."/>
            <person name="Sutton G."/>
            <person name="Nelson K.E."/>
        </authorList>
    </citation>
    <scope>NUCLEOTIDE SEQUENCE [LARGE SCALE GENOMIC DNA]</scope>
    <source>
        <strain evidence="9 10">F0195</strain>
    </source>
</reference>
<keyword evidence="10" id="KW-1185">Reference proteome</keyword>
<evidence type="ECO:0000259" key="8">
    <source>
        <dbReference type="PROSITE" id="PS51379"/>
    </source>
</evidence>
<organism evidence="9 10">
    <name type="scientific">Olsenella profusa F0195</name>
    <dbReference type="NCBI Taxonomy" id="1125712"/>
    <lineage>
        <taxon>Bacteria</taxon>
        <taxon>Bacillati</taxon>
        <taxon>Actinomycetota</taxon>
        <taxon>Coriobacteriia</taxon>
        <taxon>Coriobacteriales</taxon>
        <taxon>Atopobiaceae</taxon>
        <taxon>Olsenella</taxon>
    </lineage>
</organism>
<evidence type="ECO:0000256" key="6">
    <source>
        <dbReference type="ARBA" id="ARBA00023004"/>
    </source>
</evidence>
<dbReference type="Gene3D" id="3.30.70.20">
    <property type="match status" value="2"/>
</dbReference>
<dbReference type="PROSITE" id="PS00198">
    <property type="entry name" value="4FE4S_FER_1"/>
    <property type="match status" value="1"/>
</dbReference>
<dbReference type="InterPro" id="IPR050954">
    <property type="entry name" value="ET_IronSulfur_Cluster-Binding"/>
</dbReference>
<feature type="domain" description="4Fe-4S ferredoxin-type" evidence="8">
    <location>
        <begin position="88"/>
        <end position="117"/>
    </location>
</feature>
<protein>
    <submittedName>
        <fullName evidence="9">Putative dimethylsulfoxide reductase, chain B</fullName>
    </submittedName>
</protein>
<evidence type="ECO:0000256" key="7">
    <source>
        <dbReference type="ARBA" id="ARBA00023014"/>
    </source>
</evidence>
<dbReference type="CDD" id="cd16371">
    <property type="entry name" value="DMSOR_beta_like"/>
    <property type="match status" value="1"/>
</dbReference>
<dbReference type="GO" id="GO:0051539">
    <property type="term" value="F:4 iron, 4 sulfur cluster binding"/>
    <property type="evidence" value="ECO:0007669"/>
    <property type="project" value="UniProtKB-KW"/>
</dbReference>
<dbReference type="PANTHER" id="PTHR43177:SF5">
    <property type="entry name" value="ANAEROBIC DIMETHYL SULFOXIDE REDUCTASE CHAIN B-RELATED"/>
    <property type="match status" value="1"/>
</dbReference>
<evidence type="ECO:0000313" key="10">
    <source>
        <dbReference type="Proteomes" id="UP000016638"/>
    </source>
</evidence>
<accession>U2TY29</accession>
<evidence type="ECO:0000256" key="1">
    <source>
        <dbReference type="ARBA" id="ARBA00022448"/>
    </source>
</evidence>
<sequence length="181" mass="19640">MSRMSDAKEMAFVFDEAKCIGCKSCVIACKDKNDLSAGVNMRYVDEVESGTFLDVKVRYTSHACHNCEECVCVDGCPTGAFHRDDEYGCTMVDTEACIGCGACEESCPYGAPMVDASIQKSRLCNKCVDLVALGKRPACVDACLARCLDFGEMSEMQAAYPEAQRMTGECSPRTLVVPKDV</sequence>
<comment type="caution">
    <text evidence="9">The sequence shown here is derived from an EMBL/GenBank/DDBJ whole genome shotgun (WGS) entry which is preliminary data.</text>
</comment>
<keyword evidence="7" id="KW-0411">Iron-sulfur</keyword>
<keyword evidence="2" id="KW-0004">4Fe-4S</keyword>
<dbReference type="PROSITE" id="PS51379">
    <property type="entry name" value="4FE4S_FER_2"/>
    <property type="match status" value="3"/>
</dbReference>
<dbReference type="InterPro" id="IPR017896">
    <property type="entry name" value="4Fe4S_Fe-S-bd"/>
</dbReference>
<evidence type="ECO:0000256" key="3">
    <source>
        <dbReference type="ARBA" id="ARBA00022723"/>
    </source>
</evidence>